<feature type="region of interest" description="Disordered" evidence="6">
    <location>
        <begin position="121"/>
        <end position="181"/>
    </location>
</feature>
<feature type="domain" description="Iron-binding zinc finger CDGSH type" evidence="7">
    <location>
        <begin position="243"/>
        <end position="277"/>
    </location>
</feature>
<dbReference type="Proteomes" id="UP000694387">
    <property type="component" value="Chromosome 13"/>
</dbReference>
<feature type="domain" description="Iron-binding zinc finger CDGSH type" evidence="7">
    <location>
        <begin position="281"/>
        <end position="318"/>
    </location>
</feature>
<comment type="cofactor">
    <cofactor evidence="5">
        <name>[2Fe-2S] cluster</name>
        <dbReference type="ChEBI" id="CHEBI:190135"/>
    </cofactor>
</comment>
<feature type="compositionally biased region" description="Low complexity" evidence="6">
    <location>
        <begin position="147"/>
        <end position="165"/>
    </location>
</feature>
<dbReference type="Gene3D" id="3.40.5.90">
    <property type="entry name" value="CDGSH iron-sulfur domain, mitoNEET-type"/>
    <property type="match status" value="2"/>
</dbReference>
<gene>
    <name evidence="8" type="primary">MLLT6</name>
</gene>
<feature type="region of interest" description="Disordered" evidence="6">
    <location>
        <begin position="19"/>
        <end position="109"/>
    </location>
</feature>
<evidence type="ECO:0000256" key="4">
    <source>
        <dbReference type="ARBA" id="ARBA00023014"/>
    </source>
</evidence>
<dbReference type="SMART" id="SM00704">
    <property type="entry name" value="ZnF_CDGSH"/>
    <property type="match status" value="2"/>
</dbReference>
<dbReference type="Pfam" id="PF09360">
    <property type="entry name" value="zf-CDGSH"/>
    <property type="match status" value="1"/>
</dbReference>
<dbReference type="GO" id="GO:0051537">
    <property type="term" value="F:2 iron, 2 sulfur cluster binding"/>
    <property type="evidence" value="ECO:0007669"/>
    <property type="project" value="UniProtKB-KW"/>
</dbReference>
<organism evidence="8 9">
    <name type="scientific">Equus asinus</name>
    <name type="common">Donkey</name>
    <name type="synonym">Equus africanus asinus</name>
    <dbReference type="NCBI Taxonomy" id="9793"/>
    <lineage>
        <taxon>Eukaryota</taxon>
        <taxon>Metazoa</taxon>
        <taxon>Chordata</taxon>
        <taxon>Craniata</taxon>
        <taxon>Vertebrata</taxon>
        <taxon>Euteleostomi</taxon>
        <taxon>Mammalia</taxon>
        <taxon>Eutheria</taxon>
        <taxon>Laurasiatheria</taxon>
        <taxon>Perissodactyla</taxon>
        <taxon>Equidae</taxon>
        <taxon>Equus</taxon>
    </lineage>
</organism>
<reference evidence="8" key="2">
    <citation type="submission" date="2025-08" db="UniProtKB">
        <authorList>
            <consortium name="Ensembl"/>
        </authorList>
    </citation>
    <scope>IDENTIFICATION</scope>
</reference>
<evidence type="ECO:0000256" key="1">
    <source>
        <dbReference type="ARBA" id="ARBA00022714"/>
    </source>
</evidence>
<dbReference type="InterPro" id="IPR018967">
    <property type="entry name" value="FeS-contain_CDGSH-typ"/>
</dbReference>
<evidence type="ECO:0000256" key="3">
    <source>
        <dbReference type="ARBA" id="ARBA00023004"/>
    </source>
</evidence>
<keyword evidence="3" id="KW-0408">Iron</keyword>
<dbReference type="PANTHER" id="PTHR46491:SF3">
    <property type="entry name" value="CDGSH IRON-SULFUR DOMAIN-CONTAINING PROTEIN 3, MITOCHONDRIAL"/>
    <property type="match status" value="1"/>
</dbReference>
<name>A0A9L0K251_EQUAS</name>
<dbReference type="GO" id="GO:0046872">
    <property type="term" value="F:metal ion binding"/>
    <property type="evidence" value="ECO:0007669"/>
    <property type="project" value="UniProtKB-KW"/>
</dbReference>
<proteinExistence type="predicted"/>
<keyword evidence="2" id="KW-0479">Metal-binding</keyword>
<evidence type="ECO:0000256" key="2">
    <source>
        <dbReference type="ARBA" id="ARBA00022723"/>
    </source>
</evidence>
<keyword evidence="1" id="KW-0001">2Fe-2S</keyword>
<keyword evidence="4" id="KW-0411">Iron-sulfur</keyword>
<dbReference type="GO" id="GO:0005739">
    <property type="term" value="C:mitochondrion"/>
    <property type="evidence" value="ECO:0007669"/>
    <property type="project" value="TreeGrafter"/>
</dbReference>
<feature type="compositionally biased region" description="Low complexity" evidence="6">
    <location>
        <begin position="41"/>
        <end position="98"/>
    </location>
</feature>
<sequence>APQWAPGGVEWGCRPQPCGLEPGWRGPHAAATRLSQQPNGAAETPPAAARAAAPAAPAAPRLPTADPGTPDCCLPDDPADPAEAGPAAAADGRGLPAAHGQPAGRKLHAAAVRGHPWTAAHSICPTPAARRSPGGSLTRQQHESHGRSSCGRSSSSSRRTSSPHCPDQPLPQPVRGGRQWQWPQRRGDFPLEVLRFPLTLFFCFQTVSRCLRALQKLHQRRDISSWLARWFPKTPAKAVVAQKTPIKVELVAGKTYRWCVCGRSKKQPFCDGSHFFQRTGLSPLKFKAQETRAAVLCTCKATQKPPYCDGTHKSERVQKAEVGSPL</sequence>
<keyword evidence="9" id="KW-1185">Reference proteome</keyword>
<evidence type="ECO:0000259" key="7">
    <source>
        <dbReference type="SMART" id="SM00704"/>
    </source>
</evidence>
<reference evidence="8 9" key="1">
    <citation type="journal article" date="2020" name="Nat. Commun.">
        <title>Donkey genomes provide new insights into domestication and selection for coat color.</title>
        <authorList>
            <person name="Wang"/>
            <person name="C."/>
            <person name="Li"/>
            <person name="H."/>
            <person name="Guo"/>
            <person name="Y."/>
            <person name="Huang"/>
            <person name="J."/>
            <person name="Sun"/>
            <person name="Y."/>
            <person name="Min"/>
            <person name="J."/>
            <person name="Wang"/>
            <person name="J."/>
            <person name="Fang"/>
            <person name="X."/>
            <person name="Zhao"/>
            <person name="Z."/>
            <person name="Wang"/>
            <person name="S."/>
            <person name="Zhang"/>
            <person name="Y."/>
            <person name="Liu"/>
            <person name="Q."/>
            <person name="Jiang"/>
            <person name="Q."/>
            <person name="Wang"/>
            <person name="X."/>
            <person name="Guo"/>
            <person name="Y."/>
            <person name="Yang"/>
            <person name="C."/>
            <person name="Wang"/>
            <person name="Y."/>
            <person name="Tian"/>
            <person name="F."/>
            <person name="Zhuang"/>
            <person name="G."/>
            <person name="Fan"/>
            <person name="Y."/>
            <person name="Gao"/>
            <person name="Q."/>
            <person name="Li"/>
            <person name="Y."/>
            <person name="Ju"/>
            <person name="Z."/>
            <person name="Li"/>
            <person name="J."/>
            <person name="Li"/>
            <person name="R."/>
            <person name="Hou"/>
            <person name="M."/>
            <person name="Yang"/>
            <person name="G."/>
            <person name="Liu"/>
            <person name="G."/>
            <person name="Liu"/>
            <person name="W."/>
            <person name="Guo"/>
            <person name="J."/>
            <person name="Pan"/>
            <person name="S."/>
            <person name="Fan"/>
            <person name="G."/>
            <person name="Zhang"/>
            <person name="W."/>
            <person name="Zhang"/>
            <person name="R."/>
            <person name="Yu"/>
            <person name="J."/>
            <person name="Zhang"/>
            <person name="X."/>
            <person name="Yin"/>
            <person name="Q."/>
            <person name="Ji"/>
            <person name="C."/>
            <person name="Jin"/>
            <person name="Y."/>
            <person name="Yue"/>
            <person name="G."/>
            <person name="Liu"/>
            <person name="M."/>
            <person name="Xu"/>
            <person name="J."/>
            <person name="Liu"/>
            <person name="S."/>
            <person name="Jordana"/>
            <person name="J."/>
            <person name="Noce"/>
            <person name="A."/>
            <person name="Amills"/>
            <person name="M."/>
            <person name="Wu"/>
            <person name="D.D."/>
            <person name="Li"/>
            <person name="S."/>
            <person name="Zhou"/>
            <person name="X. and Zhong"/>
            <person name="J."/>
        </authorList>
    </citation>
    <scope>NUCLEOTIDE SEQUENCE [LARGE SCALE GENOMIC DNA]</scope>
</reference>
<reference evidence="8" key="3">
    <citation type="submission" date="2025-09" db="UniProtKB">
        <authorList>
            <consortium name="Ensembl"/>
        </authorList>
    </citation>
    <scope>IDENTIFICATION</scope>
</reference>
<dbReference type="GeneTree" id="ENSGT00940000158572"/>
<evidence type="ECO:0000313" key="8">
    <source>
        <dbReference type="Ensembl" id="ENSEASP00005059454.1"/>
    </source>
</evidence>
<dbReference type="InterPro" id="IPR042216">
    <property type="entry name" value="MitoNEET_CISD"/>
</dbReference>
<dbReference type="Ensembl" id="ENSEAST00005052183.1">
    <property type="protein sequence ID" value="ENSEASP00005059454.1"/>
    <property type="gene ID" value="ENSEASG00005001776.2"/>
</dbReference>
<accession>A0A9L0K251</accession>
<dbReference type="PANTHER" id="PTHR46491">
    <property type="entry name" value="CDGSH IRON SULFUR DOMAIN PROTEIN HOMOLOG"/>
    <property type="match status" value="1"/>
</dbReference>
<dbReference type="FunFam" id="3.40.5.90:FF:000002">
    <property type="entry name" value="CDGSH iron-sulfur domain-containing protein 3, mitochondrial"/>
    <property type="match status" value="1"/>
</dbReference>
<evidence type="ECO:0000313" key="9">
    <source>
        <dbReference type="Proteomes" id="UP000694387"/>
    </source>
</evidence>
<dbReference type="InterPro" id="IPR052950">
    <property type="entry name" value="CISD"/>
</dbReference>
<protein>
    <submittedName>
        <fullName evidence="8">MLLT6, PHD finger containing</fullName>
    </submittedName>
</protein>
<evidence type="ECO:0000256" key="6">
    <source>
        <dbReference type="SAM" id="MobiDB-lite"/>
    </source>
</evidence>
<dbReference type="AlphaFoldDB" id="A0A9L0K251"/>
<evidence type="ECO:0000256" key="5">
    <source>
        <dbReference type="ARBA" id="ARBA00034078"/>
    </source>
</evidence>